<name>A0A2P2P7Y8_RHIMU</name>
<proteinExistence type="predicted"/>
<dbReference type="EMBL" id="GGEC01070406">
    <property type="protein sequence ID" value="MBX50890.1"/>
    <property type="molecule type" value="Transcribed_RNA"/>
</dbReference>
<sequence>MHANMHTTVHLHKHTYPSSEIKFFL</sequence>
<organism evidence="1">
    <name type="scientific">Rhizophora mucronata</name>
    <name type="common">Asiatic mangrove</name>
    <dbReference type="NCBI Taxonomy" id="61149"/>
    <lineage>
        <taxon>Eukaryota</taxon>
        <taxon>Viridiplantae</taxon>
        <taxon>Streptophyta</taxon>
        <taxon>Embryophyta</taxon>
        <taxon>Tracheophyta</taxon>
        <taxon>Spermatophyta</taxon>
        <taxon>Magnoliopsida</taxon>
        <taxon>eudicotyledons</taxon>
        <taxon>Gunneridae</taxon>
        <taxon>Pentapetalae</taxon>
        <taxon>rosids</taxon>
        <taxon>fabids</taxon>
        <taxon>Malpighiales</taxon>
        <taxon>Rhizophoraceae</taxon>
        <taxon>Rhizophora</taxon>
    </lineage>
</organism>
<dbReference type="AlphaFoldDB" id="A0A2P2P7Y8"/>
<evidence type="ECO:0000313" key="1">
    <source>
        <dbReference type="EMBL" id="MBX50890.1"/>
    </source>
</evidence>
<accession>A0A2P2P7Y8</accession>
<reference evidence="1" key="1">
    <citation type="submission" date="2018-02" db="EMBL/GenBank/DDBJ databases">
        <title>Rhizophora mucronata_Transcriptome.</title>
        <authorList>
            <person name="Meera S.P."/>
            <person name="Sreeshan A."/>
            <person name="Augustine A."/>
        </authorList>
    </citation>
    <scope>NUCLEOTIDE SEQUENCE</scope>
    <source>
        <tissue evidence="1">Leaf</tissue>
    </source>
</reference>
<protein>
    <submittedName>
        <fullName evidence="1">Uncharacterized protein</fullName>
    </submittedName>
</protein>